<organism evidence="1 2">
    <name type="scientific">Colletotrichum truncatum</name>
    <name type="common">Anthracnose fungus</name>
    <name type="synonym">Colletotrichum capsici</name>
    <dbReference type="NCBI Taxonomy" id="5467"/>
    <lineage>
        <taxon>Eukaryota</taxon>
        <taxon>Fungi</taxon>
        <taxon>Dikarya</taxon>
        <taxon>Ascomycota</taxon>
        <taxon>Pezizomycotina</taxon>
        <taxon>Sordariomycetes</taxon>
        <taxon>Hypocreomycetidae</taxon>
        <taxon>Glomerellales</taxon>
        <taxon>Glomerellaceae</taxon>
        <taxon>Colletotrichum</taxon>
        <taxon>Colletotrichum truncatum species complex</taxon>
    </lineage>
</organism>
<gene>
    <name evidence="1" type="ORF">CTRU02_211621</name>
</gene>
<dbReference type="EMBL" id="VUJX02000008">
    <property type="protein sequence ID" value="KAL0932658.1"/>
    <property type="molecule type" value="Genomic_DNA"/>
</dbReference>
<proteinExistence type="predicted"/>
<reference evidence="1 2" key="1">
    <citation type="journal article" date="2020" name="Phytopathology">
        <title>Genome Sequence Resources of Colletotrichum truncatum, C. plurivorum, C. musicola, and C. sojae: Four Species Pathogenic to Soybean (Glycine max).</title>
        <authorList>
            <person name="Rogerio F."/>
            <person name="Boufleur T.R."/>
            <person name="Ciampi-Guillardi M."/>
            <person name="Sukno S.A."/>
            <person name="Thon M.R."/>
            <person name="Massola Junior N.S."/>
            <person name="Baroncelli R."/>
        </authorList>
    </citation>
    <scope>NUCLEOTIDE SEQUENCE [LARGE SCALE GENOMIC DNA]</scope>
    <source>
        <strain evidence="1 2">CMES1059</strain>
    </source>
</reference>
<protein>
    <submittedName>
        <fullName evidence="1">Uncharacterized protein</fullName>
    </submittedName>
</protein>
<keyword evidence="2" id="KW-1185">Reference proteome</keyword>
<evidence type="ECO:0000313" key="2">
    <source>
        <dbReference type="Proteomes" id="UP000805649"/>
    </source>
</evidence>
<comment type="caution">
    <text evidence="1">The sequence shown here is derived from an EMBL/GenBank/DDBJ whole genome shotgun (WGS) entry which is preliminary data.</text>
</comment>
<dbReference type="Proteomes" id="UP000805649">
    <property type="component" value="Unassembled WGS sequence"/>
</dbReference>
<evidence type="ECO:0000313" key="1">
    <source>
        <dbReference type="EMBL" id="KAL0932658.1"/>
    </source>
</evidence>
<accession>A0ACC3YL66</accession>
<name>A0ACC3YL66_COLTU</name>
<sequence length="199" mass="23369">MENPIGRVKYHIFESATPFLFSLKDADRLKAYFNNIANVIVRRDGKHILVVRKWGHAFFNLSKRESSIFFTEVQLRRLHRRFGHPRTERLYQLLKNAGHDDISQSILEKVQKFCHNCQSHDPAPRRFKFSLKDESYFNYEIVVDVINTYVGPPDHIVHDPGTNFASTEFRKHAEIMGITRAYDILHTELSHNTDDETIL</sequence>